<feature type="transmembrane region" description="Helical" evidence="1">
    <location>
        <begin position="173"/>
        <end position="192"/>
    </location>
</feature>
<proteinExistence type="predicted"/>
<feature type="domain" description="Fatty acid desaturase" evidence="2">
    <location>
        <begin position="53"/>
        <end position="274"/>
    </location>
</feature>
<evidence type="ECO:0000313" key="3">
    <source>
        <dbReference type="EMBL" id="SDO48273.1"/>
    </source>
</evidence>
<dbReference type="EMBL" id="FNJB01000003">
    <property type="protein sequence ID" value="SDO48273.1"/>
    <property type="molecule type" value="Genomic_DNA"/>
</dbReference>
<accession>A0A1H0JXN9</accession>
<evidence type="ECO:0000259" key="2">
    <source>
        <dbReference type="Pfam" id="PF00487"/>
    </source>
</evidence>
<keyword evidence="4" id="KW-1185">Reference proteome</keyword>
<keyword evidence="1" id="KW-0472">Membrane</keyword>
<name>A0A1H0JXN9_9PSEU</name>
<feature type="transmembrane region" description="Helical" evidence="1">
    <location>
        <begin position="26"/>
        <end position="48"/>
    </location>
</feature>
<dbReference type="OrthoDB" id="104711at2"/>
<dbReference type="GO" id="GO:0042284">
    <property type="term" value="F:sphingolipid delta-4 desaturase activity"/>
    <property type="evidence" value="ECO:0007669"/>
    <property type="project" value="TreeGrafter"/>
</dbReference>
<keyword evidence="1" id="KW-1133">Transmembrane helix</keyword>
<dbReference type="PANTHER" id="PTHR12879">
    <property type="entry name" value="SPHINGOLIPID DELTA 4 DESATURASE/C-4 HYDROXYLASE PROTEIN DES2"/>
    <property type="match status" value="1"/>
</dbReference>
<dbReference type="STRING" id="504798.SAMN05421871_102796"/>
<evidence type="ECO:0000256" key="1">
    <source>
        <dbReference type="SAM" id="Phobius"/>
    </source>
</evidence>
<sequence>MTTTEARGGLDKALLSSLAKAVRGRVAAYVVVIVAAFVGGGMAVALVGGAVVTVAVAVVLGFVMSGFINAAHDCVHSSHLRSKRANRIMGAAWCTPLLLNFTNYRYDHLVHHRFTGVPGDTERPKQFHTLRSYLYSLSAIAYWRYNARTIARTWRNEFPASVNKDDRRRDSRADNVAICAWLVLAVVLTWFAPHVLLAVYWLPLLISAVVMRITGLPEHYGLWGVPEIERNTRTVRSNALFRLVLWNGNYHAEHHRYPAVATLNLHRLHKAMPEPHPIQSDSYLGFHIGLVKSLNVTRRAPAEPDQS</sequence>
<dbReference type="AlphaFoldDB" id="A0A1H0JXN9"/>
<dbReference type="InterPro" id="IPR005804">
    <property type="entry name" value="FA_desaturase_dom"/>
</dbReference>
<protein>
    <submittedName>
        <fullName evidence="3">Fatty acid desaturase</fullName>
    </submittedName>
</protein>
<evidence type="ECO:0000313" key="4">
    <source>
        <dbReference type="Proteomes" id="UP000199651"/>
    </source>
</evidence>
<dbReference type="GO" id="GO:0046513">
    <property type="term" value="P:ceramide biosynthetic process"/>
    <property type="evidence" value="ECO:0007669"/>
    <property type="project" value="TreeGrafter"/>
</dbReference>
<dbReference type="RefSeq" id="WP_091371981.1">
    <property type="nucleotide sequence ID" value="NZ_FNDV01000002.1"/>
</dbReference>
<dbReference type="Proteomes" id="UP000199651">
    <property type="component" value="Unassembled WGS sequence"/>
</dbReference>
<gene>
    <name evidence="3" type="ORF">SAMN05192558_103253</name>
</gene>
<dbReference type="PANTHER" id="PTHR12879:SF8">
    <property type="entry name" value="SPHINGOLIPID DELTA(4)-DESATURASE DES1"/>
    <property type="match status" value="1"/>
</dbReference>
<organism evidence="3 4">
    <name type="scientific">Actinokineospora alba</name>
    <dbReference type="NCBI Taxonomy" id="504798"/>
    <lineage>
        <taxon>Bacteria</taxon>
        <taxon>Bacillati</taxon>
        <taxon>Actinomycetota</taxon>
        <taxon>Actinomycetes</taxon>
        <taxon>Pseudonocardiales</taxon>
        <taxon>Pseudonocardiaceae</taxon>
        <taxon>Actinokineospora</taxon>
    </lineage>
</organism>
<feature type="transmembrane region" description="Helical" evidence="1">
    <location>
        <begin position="54"/>
        <end position="75"/>
    </location>
</feature>
<reference evidence="4" key="1">
    <citation type="submission" date="2016-10" db="EMBL/GenBank/DDBJ databases">
        <authorList>
            <person name="Varghese N."/>
            <person name="Submissions S."/>
        </authorList>
    </citation>
    <scope>NUCLEOTIDE SEQUENCE [LARGE SCALE GENOMIC DNA]</scope>
    <source>
        <strain evidence="4">IBRC-M 10655</strain>
    </source>
</reference>
<dbReference type="Pfam" id="PF00487">
    <property type="entry name" value="FA_desaturase"/>
    <property type="match status" value="1"/>
</dbReference>
<keyword evidence="1" id="KW-0812">Transmembrane</keyword>
<dbReference type="GO" id="GO:0016020">
    <property type="term" value="C:membrane"/>
    <property type="evidence" value="ECO:0007669"/>
    <property type="project" value="GOC"/>
</dbReference>